<evidence type="ECO:0000313" key="3">
    <source>
        <dbReference type="EMBL" id="CAG8618852.1"/>
    </source>
</evidence>
<sequence length="264" mass="30089">MTANISSLESLALNILQNSFSEKIAGVDVPELDPCSLCNQELFLYEIKNPITILICGHIYHRDCIENSIKKHSICPRPDCEKEIKTMVESTPGSLYITDPMNISPDFTIFQDTSQKKHVGEPASKLSSKKAKKQVSKEDSPILKKLIEELTSTIPENSEKAIEVNESTDNFLYHYSKITQTESKSEIASREVIESYFNFGEAMKKRFDHYKNLKHGERACLALVNDEIRKQLPDNITNDALKKRKERTGKIYDLFVSIGKEKIR</sequence>
<comment type="caution">
    <text evidence="3">The sequence shown here is derived from an EMBL/GenBank/DDBJ whole genome shotgun (WGS) entry which is preliminary data.</text>
</comment>
<dbReference type="Gene3D" id="3.30.40.10">
    <property type="entry name" value="Zinc/RING finger domain, C3HC4 (zinc finger)"/>
    <property type="match status" value="1"/>
</dbReference>
<organism evidence="3 4">
    <name type="scientific">Ambispora gerdemannii</name>
    <dbReference type="NCBI Taxonomy" id="144530"/>
    <lineage>
        <taxon>Eukaryota</taxon>
        <taxon>Fungi</taxon>
        <taxon>Fungi incertae sedis</taxon>
        <taxon>Mucoromycota</taxon>
        <taxon>Glomeromycotina</taxon>
        <taxon>Glomeromycetes</taxon>
        <taxon>Archaeosporales</taxon>
        <taxon>Ambisporaceae</taxon>
        <taxon>Ambispora</taxon>
    </lineage>
</organism>
<keyword evidence="1" id="KW-0479">Metal-binding</keyword>
<dbReference type="Proteomes" id="UP000789831">
    <property type="component" value="Unassembled WGS sequence"/>
</dbReference>
<evidence type="ECO:0000313" key="4">
    <source>
        <dbReference type="Proteomes" id="UP000789831"/>
    </source>
</evidence>
<reference evidence="3" key="1">
    <citation type="submission" date="2021-06" db="EMBL/GenBank/DDBJ databases">
        <authorList>
            <person name="Kallberg Y."/>
            <person name="Tangrot J."/>
            <person name="Rosling A."/>
        </authorList>
    </citation>
    <scope>NUCLEOTIDE SEQUENCE</scope>
    <source>
        <strain evidence="3">MT106</strain>
    </source>
</reference>
<dbReference type="GO" id="GO:0008270">
    <property type="term" value="F:zinc ion binding"/>
    <property type="evidence" value="ECO:0007669"/>
    <property type="project" value="UniProtKB-KW"/>
</dbReference>
<gene>
    <name evidence="3" type="ORF">AGERDE_LOCUS9964</name>
</gene>
<dbReference type="PROSITE" id="PS50089">
    <property type="entry name" value="ZF_RING_2"/>
    <property type="match status" value="1"/>
</dbReference>
<feature type="domain" description="RING-type" evidence="2">
    <location>
        <begin position="35"/>
        <end position="76"/>
    </location>
</feature>
<dbReference type="EMBL" id="CAJVPL010002747">
    <property type="protein sequence ID" value="CAG8618852.1"/>
    <property type="molecule type" value="Genomic_DNA"/>
</dbReference>
<dbReference type="Pfam" id="PF13639">
    <property type="entry name" value="zf-RING_2"/>
    <property type="match status" value="1"/>
</dbReference>
<keyword evidence="4" id="KW-1185">Reference proteome</keyword>
<keyword evidence="1" id="KW-0862">Zinc</keyword>
<name>A0A9N9CY51_9GLOM</name>
<dbReference type="AlphaFoldDB" id="A0A9N9CY51"/>
<dbReference type="InterPro" id="IPR013083">
    <property type="entry name" value="Znf_RING/FYVE/PHD"/>
</dbReference>
<keyword evidence="1" id="KW-0863">Zinc-finger</keyword>
<dbReference type="OrthoDB" id="2395414at2759"/>
<evidence type="ECO:0000259" key="2">
    <source>
        <dbReference type="PROSITE" id="PS50089"/>
    </source>
</evidence>
<dbReference type="SUPFAM" id="SSF57850">
    <property type="entry name" value="RING/U-box"/>
    <property type="match status" value="1"/>
</dbReference>
<dbReference type="InterPro" id="IPR001841">
    <property type="entry name" value="Znf_RING"/>
</dbReference>
<feature type="non-terminal residue" evidence="3">
    <location>
        <position position="264"/>
    </location>
</feature>
<protein>
    <submittedName>
        <fullName evidence="3">11711_t:CDS:1</fullName>
    </submittedName>
</protein>
<accession>A0A9N9CY51</accession>
<proteinExistence type="predicted"/>
<evidence type="ECO:0000256" key="1">
    <source>
        <dbReference type="PROSITE-ProRule" id="PRU00175"/>
    </source>
</evidence>